<evidence type="ECO:0000259" key="5">
    <source>
        <dbReference type="Pfam" id="PF03717"/>
    </source>
</evidence>
<dbReference type="RefSeq" id="WP_183253931.1">
    <property type="nucleotide sequence ID" value="NZ_JACHEP010000009.1"/>
</dbReference>
<dbReference type="InterPro" id="IPR012338">
    <property type="entry name" value="Beta-lactam/transpept-like"/>
</dbReference>
<dbReference type="GO" id="GO:0071972">
    <property type="term" value="F:peptidoglycan L,D-transpeptidase activity"/>
    <property type="evidence" value="ECO:0007669"/>
    <property type="project" value="TreeGrafter"/>
</dbReference>
<accession>A0A7W8MUT7</accession>
<proteinExistence type="inferred from homology"/>
<dbReference type="Gene3D" id="3.40.710.10">
    <property type="entry name" value="DD-peptidase/beta-lactamase superfamily"/>
    <property type="match status" value="1"/>
</dbReference>
<dbReference type="PANTHER" id="PTHR30627">
    <property type="entry name" value="PEPTIDOGLYCAN D,D-TRANSPEPTIDASE"/>
    <property type="match status" value="1"/>
</dbReference>
<dbReference type="InterPro" id="IPR050515">
    <property type="entry name" value="Beta-lactam/transpept"/>
</dbReference>
<dbReference type="Gene3D" id="3.90.1310.10">
    <property type="entry name" value="Penicillin-binding protein 2a (Domain 2)"/>
    <property type="match status" value="1"/>
</dbReference>
<dbReference type="GO" id="GO:0005886">
    <property type="term" value="C:plasma membrane"/>
    <property type="evidence" value="ECO:0007669"/>
    <property type="project" value="TreeGrafter"/>
</dbReference>
<dbReference type="GO" id="GO:0071555">
    <property type="term" value="P:cell wall organization"/>
    <property type="evidence" value="ECO:0007669"/>
    <property type="project" value="TreeGrafter"/>
</dbReference>
<dbReference type="GO" id="GO:0008658">
    <property type="term" value="F:penicillin binding"/>
    <property type="evidence" value="ECO:0007669"/>
    <property type="project" value="InterPro"/>
</dbReference>
<evidence type="ECO:0000256" key="2">
    <source>
        <dbReference type="ARBA" id="ARBA00007171"/>
    </source>
</evidence>
<feature type="domain" description="Penicillin-binding protein transpeptidase" evidence="4">
    <location>
        <begin position="262"/>
        <end position="579"/>
    </location>
</feature>
<dbReference type="SUPFAM" id="SSF56601">
    <property type="entry name" value="beta-lactamase/transpeptidase-like"/>
    <property type="match status" value="1"/>
</dbReference>
<dbReference type="PANTHER" id="PTHR30627:SF24">
    <property type="entry name" value="PENICILLIN-BINDING PROTEIN 4B"/>
    <property type="match status" value="1"/>
</dbReference>
<dbReference type="Pfam" id="PF03717">
    <property type="entry name" value="PBP_dimer"/>
    <property type="match status" value="1"/>
</dbReference>
<reference evidence="6 7" key="1">
    <citation type="submission" date="2020-08" db="EMBL/GenBank/DDBJ databases">
        <title>Genomic Encyclopedia of Type Strains, Phase IV (KMG-IV): sequencing the most valuable type-strain genomes for metagenomic binning, comparative biology and taxonomic classification.</title>
        <authorList>
            <person name="Goeker M."/>
        </authorList>
    </citation>
    <scope>NUCLEOTIDE SEQUENCE [LARGE SCALE GENOMIC DNA]</scope>
    <source>
        <strain evidence="6 7">DSM 16325</strain>
    </source>
</reference>
<evidence type="ECO:0000313" key="6">
    <source>
        <dbReference type="EMBL" id="MBB5324852.1"/>
    </source>
</evidence>
<gene>
    <name evidence="6" type="ORF">HNQ34_001950</name>
</gene>
<keyword evidence="7" id="KW-1185">Reference proteome</keyword>
<dbReference type="EMBL" id="JACHEP010000009">
    <property type="protein sequence ID" value="MBB5324852.1"/>
    <property type="molecule type" value="Genomic_DNA"/>
</dbReference>
<dbReference type="InterPro" id="IPR001460">
    <property type="entry name" value="PCN-bd_Tpept"/>
</dbReference>
<comment type="caution">
    <text evidence="6">The sequence shown here is derived from an EMBL/GenBank/DDBJ whole genome shotgun (WGS) entry which is preliminary data.</text>
</comment>
<dbReference type="InterPro" id="IPR036138">
    <property type="entry name" value="PBP_dimer_sf"/>
</dbReference>
<organism evidence="6 7">
    <name type="scientific">Anoxybacteroides tepidamans</name>
    <dbReference type="NCBI Taxonomy" id="265948"/>
    <lineage>
        <taxon>Bacteria</taxon>
        <taxon>Bacillati</taxon>
        <taxon>Bacillota</taxon>
        <taxon>Bacilli</taxon>
        <taxon>Bacillales</taxon>
        <taxon>Anoxybacillaceae</taxon>
        <taxon>Anoxybacteroides</taxon>
    </lineage>
</organism>
<evidence type="ECO:0000259" key="4">
    <source>
        <dbReference type="Pfam" id="PF00905"/>
    </source>
</evidence>
<evidence type="ECO:0000313" key="7">
    <source>
        <dbReference type="Proteomes" id="UP000520011"/>
    </source>
</evidence>
<name>A0A7W8MUT7_9BACL</name>
<dbReference type="AlphaFoldDB" id="A0A7W8MUT7"/>
<keyword evidence="6" id="KW-0132">Cell division</keyword>
<dbReference type="SUPFAM" id="SSF56519">
    <property type="entry name" value="Penicillin binding protein dimerisation domain"/>
    <property type="match status" value="1"/>
</dbReference>
<dbReference type="Proteomes" id="UP000520011">
    <property type="component" value="Unassembled WGS sequence"/>
</dbReference>
<comment type="similarity">
    <text evidence="2">Belongs to the transpeptidase family.</text>
</comment>
<comment type="subcellular location">
    <subcellularLocation>
        <location evidence="1">Membrane</location>
    </subcellularLocation>
</comment>
<keyword evidence="3" id="KW-0472">Membrane</keyword>
<dbReference type="GO" id="GO:0051301">
    <property type="term" value="P:cell division"/>
    <property type="evidence" value="ECO:0007669"/>
    <property type="project" value="UniProtKB-KW"/>
</dbReference>
<sequence>MRKNRTIAILLLIQLGIFLLIGRLVQLQLVSTESFSKKHVNLIEASVAQRTQEMVVSDGRGTFVDRNGKPLVEQEIPVLVLFPFLKTMDWPVETVANILHVSDSTIVAQIQQAKEPFVFSSGAEPFSLTDAQMDKINKLHLPGVLAVKKQYPLVRLYAAQLIGFTREDPQLLRARYGDRSLSPQTKIGIHGLQKAFDEFLLPEGETRLLYHVDAEGGPLFGIDVKYSDPGNPFYPISVQTTIDRDLQQMAEDVLEEHQLKKGGVVLLDVATNSILAMASRPAMNPRDPYKNNGAENQMLLPQIPGSVFKTVIAAAAIETGIATKRRTFNCSRKIDGTTPDTEHAYGMLSFEKSFAVSCNNAFATLGKQLVEQNKDIIEQYAQKLGLYPLAGWQGDVYHIADFRQLPEEKSGTIWYDKSDKYVPLAVAQTSIGQKNVRVSPLAVANMMATIARDGEAKQVRTVSKMVYKNGTTFFTFPEQPFTSEEPISLSTAMKLKELLRSVVTDERGTGRRFQTLPYAVAGKSGTAQTGKTTPQGEALINKWFAGYFPAQSPKYALVVVDLESPSSQAVTNDVFDDLVKRIYEWEAKQNAQDVNPK</sequence>
<dbReference type="InterPro" id="IPR005311">
    <property type="entry name" value="PBP_dimer"/>
</dbReference>
<dbReference type="Pfam" id="PF00905">
    <property type="entry name" value="Transpeptidase"/>
    <property type="match status" value="1"/>
</dbReference>
<evidence type="ECO:0000256" key="3">
    <source>
        <dbReference type="ARBA" id="ARBA00023136"/>
    </source>
</evidence>
<dbReference type="GO" id="GO:0009252">
    <property type="term" value="P:peptidoglycan biosynthetic process"/>
    <property type="evidence" value="ECO:0007669"/>
    <property type="project" value="UniProtKB-UniPathway"/>
</dbReference>
<protein>
    <submittedName>
        <fullName evidence="6">Cell division protein FtsI/penicillin-binding protein 2</fullName>
    </submittedName>
</protein>
<keyword evidence="6" id="KW-0131">Cell cycle</keyword>
<dbReference type="UniPathway" id="UPA00219"/>
<evidence type="ECO:0000256" key="1">
    <source>
        <dbReference type="ARBA" id="ARBA00004370"/>
    </source>
</evidence>
<feature type="domain" description="Penicillin-binding protein dimerisation" evidence="5">
    <location>
        <begin position="60"/>
        <end position="216"/>
    </location>
</feature>